<sequence>MPVLYLPPDTADLGSVTHDGDAFDVRFDERSRHVYLIPREAADCPVAERPPAVMAALHNCASPAIVIYSQDLYLRSRQVPGWTDDLGAKIARAVDALAVP</sequence>
<accession>A0ABV8TZK7</accession>
<comment type="caution">
    <text evidence="1">The sequence shown here is derived from an EMBL/GenBank/DDBJ whole genome shotgun (WGS) entry which is preliminary data.</text>
</comment>
<keyword evidence="2" id="KW-1185">Reference proteome</keyword>
<dbReference type="EMBL" id="JBHSDK010000015">
    <property type="protein sequence ID" value="MFC4336117.1"/>
    <property type="molecule type" value="Genomic_DNA"/>
</dbReference>
<name>A0ABV8TZK7_9ACTN</name>
<dbReference type="Proteomes" id="UP001595823">
    <property type="component" value="Unassembled WGS sequence"/>
</dbReference>
<dbReference type="RefSeq" id="WP_380621628.1">
    <property type="nucleotide sequence ID" value="NZ_JBHSDK010000015.1"/>
</dbReference>
<evidence type="ECO:0000313" key="2">
    <source>
        <dbReference type="Proteomes" id="UP001595823"/>
    </source>
</evidence>
<evidence type="ECO:0000313" key="1">
    <source>
        <dbReference type="EMBL" id="MFC4336117.1"/>
    </source>
</evidence>
<organism evidence="1 2">
    <name type="scientific">Salininema proteolyticum</name>
    <dbReference type="NCBI Taxonomy" id="1607685"/>
    <lineage>
        <taxon>Bacteria</taxon>
        <taxon>Bacillati</taxon>
        <taxon>Actinomycetota</taxon>
        <taxon>Actinomycetes</taxon>
        <taxon>Glycomycetales</taxon>
        <taxon>Glycomycetaceae</taxon>
        <taxon>Salininema</taxon>
    </lineage>
</organism>
<gene>
    <name evidence="1" type="ORF">ACFPET_12980</name>
</gene>
<proteinExistence type="predicted"/>
<protein>
    <submittedName>
        <fullName evidence="1">Uncharacterized protein</fullName>
    </submittedName>
</protein>
<reference evidence="2" key="1">
    <citation type="journal article" date="2019" name="Int. J. Syst. Evol. Microbiol.">
        <title>The Global Catalogue of Microorganisms (GCM) 10K type strain sequencing project: providing services to taxonomists for standard genome sequencing and annotation.</title>
        <authorList>
            <consortium name="The Broad Institute Genomics Platform"/>
            <consortium name="The Broad Institute Genome Sequencing Center for Infectious Disease"/>
            <person name="Wu L."/>
            <person name="Ma J."/>
        </authorList>
    </citation>
    <scope>NUCLEOTIDE SEQUENCE [LARGE SCALE GENOMIC DNA]</scope>
    <source>
        <strain evidence="2">IBRC-M 10908</strain>
    </source>
</reference>